<evidence type="ECO:0000313" key="3">
    <source>
        <dbReference type="Proteomes" id="UP000027601"/>
    </source>
</evidence>
<dbReference type="Proteomes" id="UP000027601">
    <property type="component" value="Unassembled WGS sequence"/>
</dbReference>
<gene>
    <name evidence="2" type="ORF">JCM15093_1787</name>
</gene>
<dbReference type="eggNOG" id="ENOG5034852">
    <property type="taxonomic scope" value="Bacteria"/>
</dbReference>
<dbReference type="STRING" id="1121097.GCA_000428125_02040"/>
<organism evidence="2 3">
    <name type="scientific">Bacteroides graminisolvens DSM 19988 = JCM 15093</name>
    <dbReference type="NCBI Taxonomy" id="1121097"/>
    <lineage>
        <taxon>Bacteria</taxon>
        <taxon>Pseudomonadati</taxon>
        <taxon>Bacteroidota</taxon>
        <taxon>Bacteroidia</taxon>
        <taxon>Bacteroidales</taxon>
        <taxon>Bacteroidaceae</taxon>
        <taxon>Bacteroides</taxon>
    </lineage>
</organism>
<proteinExistence type="predicted"/>
<protein>
    <submittedName>
        <fullName evidence="2">Uncharacterized protein</fullName>
    </submittedName>
</protein>
<dbReference type="EMBL" id="BAJS01000008">
    <property type="protein sequence ID" value="GAK36612.1"/>
    <property type="molecule type" value="Genomic_DNA"/>
</dbReference>
<keyword evidence="1" id="KW-0812">Transmembrane</keyword>
<keyword evidence="3" id="KW-1185">Reference proteome</keyword>
<feature type="transmembrane region" description="Helical" evidence="1">
    <location>
        <begin position="12"/>
        <end position="31"/>
    </location>
</feature>
<accession>A0A069D2I3</accession>
<keyword evidence="1" id="KW-1133">Transmembrane helix</keyword>
<dbReference type="OrthoDB" id="1100100at2"/>
<sequence>MNNITKYNLKTTLISVAKLILLYSALAFLIAPQSDGFVWSSINPLEFLEGVVFALGFGLGVPVWLSVIVIGLFSFLLFVVFLWVARKMVK</sequence>
<feature type="transmembrane region" description="Helical" evidence="1">
    <location>
        <begin position="51"/>
        <end position="84"/>
    </location>
</feature>
<evidence type="ECO:0000313" key="2">
    <source>
        <dbReference type="EMBL" id="GAK36612.1"/>
    </source>
</evidence>
<dbReference type="AlphaFoldDB" id="A0A069D2I3"/>
<reference evidence="2 3" key="1">
    <citation type="journal article" date="2015" name="Microbes Environ.">
        <title>Distribution and evolution of nitrogen fixation genes in the phylum bacteroidetes.</title>
        <authorList>
            <person name="Inoue J."/>
            <person name="Oshima K."/>
            <person name="Suda W."/>
            <person name="Sakamoto M."/>
            <person name="Iino T."/>
            <person name="Noda S."/>
            <person name="Hongoh Y."/>
            <person name="Hattori M."/>
            <person name="Ohkuma M."/>
        </authorList>
    </citation>
    <scope>NUCLEOTIDE SEQUENCE [LARGE SCALE GENOMIC DNA]</scope>
    <source>
        <strain evidence="2 3">JCM 15093</strain>
    </source>
</reference>
<evidence type="ECO:0000256" key="1">
    <source>
        <dbReference type="SAM" id="Phobius"/>
    </source>
</evidence>
<name>A0A069D2I3_9BACE</name>
<comment type="caution">
    <text evidence="2">The sequence shown here is derived from an EMBL/GenBank/DDBJ whole genome shotgun (WGS) entry which is preliminary data.</text>
</comment>
<dbReference type="RefSeq" id="WP_024996474.1">
    <property type="nucleotide sequence ID" value="NZ_ATZI01000007.1"/>
</dbReference>
<keyword evidence="1" id="KW-0472">Membrane</keyword>